<protein>
    <recommendedName>
        <fullName evidence="9">Pycsar effector protein domain-containing protein</fullName>
    </recommendedName>
</protein>
<keyword evidence="11" id="KW-1185">Reference proteome</keyword>
<gene>
    <name evidence="10" type="ORF">GCM10010361_17950</name>
</gene>
<organism evidence="10 11">
    <name type="scientific">Streptomyces olivaceiscleroticus</name>
    <dbReference type="NCBI Taxonomy" id="68245"/>
    <lineage>
        <taxon>Bacteria</taxon>
        <taxon>Bacillati</taxon>
        <taxon>Actinomycetota</taxon>
        <taxon>Actinomycetes</taxon>
        <taxon>Kitasatosporales</taxon>
        <taxon>Streptomycetaceae</taxon>
        <taxon>Streptomyces</taxon>
    </lineage>
</organism>
<reference evidence="10 11" key="1">
    <citation type="journal article" date="2019" name="Int. J. Syst. Evol. Microbiol.">
        <title>The Global Catalogue of Microorganisms (GCM) 10K type strain sequencing project: providing services to taxonomists for standard genome sequencing and annotation.</title>
        <authorList>
            <consortium name="The Broad Institute Genomics Platform"/>
            <consortium name="The Broad Institute Genome Sequencing Center for Infectious Disease"/>
            <person name="Wu L."/>
            <person name="Ma J."/>
        </authorList>
    </citation>
    <scope>NUCLEOTIDE SEQUENCE [LARGE SCALE GENOMIC DNA]</scope>
    <source>
        <strain evidence="10 11">JCM 4805</strain>
    </source>
</reference>
<feature type="domain" description="Pycsar effector protein" evidence="9">
    <location>
        <begin position="12"/>
        <end position="151"/>
    </location>
</feature>
<dbReference type="Proteomes" id="UP001500909">
    <property type="component" value="Unassembled WGS sequence"/>
</dbReference>
<evidence type="ECO:0000256" key="4">
    <source>
        <dbReference type="ARBA" id="ARBA00022741"/>
    </source>
</evidence>
<dbReference type="Pfam" id="PF18967">
    <property type="entry name" value="PycTM"/>
    <property type="match status" value="1"/>
</dbReference>
<evidence type="ECO:0000256" key="6">
    <source>
        <dbReference type="ARBA" id="ARBA00023118"/>
    </source>
</evidence>
<dbReference type="InterPro" id="IPR043760">
    <property type="entry name" value="PycTM_dom"/>
</dbReference>
<evidence type="ECO:0000256" key="3">
    <source>
        <dbReference type="ARBA" id="ARBA00022692"/>
    </source>
</evidence>
<sequence length="153" mass="16038">MNQPRTDIDARLDAATDQVLTEISRTDSKASVLLTAFSLPLAALVAAVPGRDLPAPAAVLIGAGTVGLVAAMLVVLVVVRPRITGHAPGSYLRWAECATEDEILQDLTTAESRASQVMRLSRIARKKYKGLRVAGDITAAALIVLALALLTAL</sequence>
<keyword evidence="2" id="KW-1003">Cell membrane</keyword>
<keyword evidence="3 8" id="KW-0812">Transmembrane</keyword>
<accession>A0ABN0ZP26</accession>
<feature type="transmembrane region" description="Helical" evidence="8">
    <location>
        <begin position="55"/>
        <end position="79"/>
    </location>
</feature>
<evidence type="ECO:0000256" key="8">
    <source>
        <dbReference type="SAM" id="Phobius"/>
    </source>
</evidence>
<proteinExistence type="predicted"/>
<keyword evidence="4" id="KW-0547">Nucleotide-binding</keyword>
<feature type="transmembrane region" description="Helical" evidence="8">
    <location>
        <begin position="131"/>
        <end position="152"/>
    </location>
</feature>
<keyword evidence="7 8" id="KW-0472">Membrane</keyword>
<comment type="subcellular location">
    <subcellularLocation>
        <location evidence="1">Cell membrane</location>
    </subcellularLocation>
</comment>
<feature type="transmembrane region" description="Helical" evidence="8">
    <location>
        <begin position="30"/>
        <end position="49"/>
    </location>
</feature>
<evidence type="ECO:0000256" key="2">
    <source>
        <dbReference type="ARBA" id="ARBA00022475"/>
    </source>
</evidence>
<evidence type="ECO:0000259" key="9">
    <source>
        <dbReference type="Pfam" id="PF18967"/>
    </source>
</evidence>
<evidence type="ECO:0000256" key="7">
    <source>
        <dbReference type="ARBA" id="ARBA00023136"/>
    </source>
</evidence>
<evidence type="ECO:0000256" key="5">
    <source>
        <dbReference type="ARBA" id="ARBA00022989"/>
    </source>
</evidence>
<evidence type="ECO:0000256" key="1">
    <source>
        <dbReference type="ARBA" id="ARBA00004236"/>
    </source>
</evidence>
<name>A0ABN0ZP26_9ACTN</name>
<evidence type="ECO:0000313" key="11">
    <source>
        <dbReference type="Proteomes" id="UP001500909"/>
    </source>
</evidence>
<keyword evidence="6" id="KW-0051">Antiviral defense</keyword>
<dbReference type="EMBL" id="BAAABY010000011">
    <property type="protein sequence ID" value="GAA0454298.1"/>
    <property type="molecule type" value="Genomic_DNA"/>
</dbReference>
<dbReference type="RefSeq" id="WP_346094363.1">
    <property type="nucleotide sequence ID" value="NZ_BAAABY010000011.1"/>
</dbReference>
<evidence type="ECO:0000313" key="10">
    <source>
        <dbReference type="EMBL" id="GAA0454298.1"/>
    </source>
</evidence>
<comment type="caution">
    <text evidence="10">The sequence shown here is derived from an EMBL/GenBank/DDBJ whole genome shotgun (WGS) entry which is preliminary data.</text>
</comment>
<keyword evidence="5 8" id="KW-1133">Transmembrane helix</keyword>